<sequence length="237" mass="27357">MKFGDYLRRKREDHNWTQPEAAVKAGIEQSYLSKLETGKSYPSAEIFERLKQAYELKLDDLTKAVSDAELDKLKDVPEIRNAVLARKKTSVTIVRGWLAAGLVCLMIGAGSLGLVGVNSSIDQHEFRYRSMGILLANENLNVFDIVAQDLDEEDPDFDRLRSRQQAMIDRIDEKYFVTTEFRGEEFVENTSTQRRVYNLYDTRPVQENSVLRWFFVPAFMFLAGSIGCFYIAFRWKP</sequence>
<dbReference type="EMBL" id="CP118166">
    <property type="protein sequence ID" value="WDI31473.1"/>
    <property type="molecule type" value="Genomic_DNA"/>
</dbReference>
<dbReference type="SMART" id="SM00530">
    <property type="entry name" value="HTH_XRE"/>
    <property type="match status" value="1"/>
</dbReference>
<evidence type="ECO:0000313" key="6">
    <source>
        <dbReference type="Proteomes" id="UP001214043"/>
    </source>
</evidence>
<organism evidence="5 6">
    <name type="scientific">Hyphococcus flavus</name>
    <dbReference type="NCBI Taxonomy" id="1866326"/>
    <lineage>
        <taxon>Bacteria</taxon>
        <taxon>Pseudomonadati</taxon>
        <taxon>Pseudomonadota</taxon>
        <taxon>Alphaproteobacteria</taxon>
        <taxon>Parvularculales</taxon>
        <taxon>Parvularculaceae</taxon>
        <taxon>Hyphococcus</taxon>
    </lineage>
</organism>
<dbReference type="Pfam" id="PF13560">
    <property type="entry name" value="HTH_31"/>
    <property type="match status" value="1"/>
</dbReference>
<gene>
    <name evidence="5" type="ORF">PUV54_16095</name>
</gene>
<dbReference type="AlphaFoldDB" id="A0AAE9ZER8"/>
<evidence type="ECO:0000313" key="5">
    <source>
        <dbReference type="EMBL" id="WDI31473.1"/>
    </source>
</evidence>
<dbReference type="PANTHER" id="PTHR46558:SF4">
    <property type="entry name" value="DNA-BIDING PHAGE PROTEIN"/>
    <property type="match status" value="1"/>
</dbReference>
<dbReference type="PANTHER" id="PTHR46558">
    <property type="entry name" value="TRACRIPTIONAL REGULATORY PROTEIN-RELATED-RELATED"/>
    <property type="match status" value="1"/>
</dbReference>
<evidence type="ECO:0000256" key="2">
    <source>
        <dbReference type="SAM" id="Coils"/>
    </source>
</evidence>
<feature type="transmembrane region" description="Helical" evidence="3">
    <location>
        <begin position="96"/>
        <end position="117"/>
    </location>
</feature>
<keyword evidence="3" id="KW-0472">Membrane</keyword>
<keyword evidence="2" id="KW-0175">Coiled coil</keyword>
<dbReference type="SUPFAM" id="SSF47413">
    <property type="entry name" value="lambda repressor-like DNA-binding domains"/>
    <property type="match status" value="1"/>
</dbReference>
<evidence type="ECO:0000256" key="1">
    <source>
        <dbReference type="ARBA" id="ARBA00023125"/>
    </source>
</evidence>
<reference evidence="5" key="1">
    <citation type="submission" date="2023-02" db="EMBL/GenBank/DDBJ databases">
        <title>Genome sequence of Hyphococcus flavus.</title>
        <authorList>
            <person name="Rong J.-C."/>
            <person name="Zhao Q."/>
            <person name="Yi M."/>
            <person name="Wu J.-Y."/>
        </authorList>
    </citation>
    <scope>NUCLEOTIDE SEQUENCE</scope>
    <source>
        <strain evidence="5">MCCC 1K03223</strain>
    </source>
</reference>
<keyword evidence="3" id="KW-1133">Transmembrane helix</keyword>
<dbReference type="InterPro" id="IPR010982">
    <property type="entry name" value="Lambda_DNA-bd_dom_sf"/>
</dbReference>
<dbReference type="Proteomes" id="UP001214043">
    <property type="component" value="Chromosome"/>
</dbReference>
<dbReference type="InterPro" id="IPR001387">
    <property type="entry name" value="Cro/C1-type_HTH"/>
</dbReference>
<evidence type="ECO:0000259" key="4">
    <source>
        <dbReference type="PROSITE" id="PS50943"/>
    </source>
</evidence>
<dbReference type="GO" id="GO:0003677">
    <property type="term" value="F:DNA binding"/>
    <property type="evidence" value="ECO:0007669"/>
    <property type="project" value="UniProtKB-KW"/>
</dbReference>
<dbReference type="PROSITE" id="PS50943">
    <property type="entry name" value="HTH_CROC1"/>
    <property type="match status" value="1"/>
</dbReference>
<accession>A0AAE9ZER8</accession>
<keyword evidence="3" id="KW-0812">Transmembrane</keyword>
<protein>
    <submittedName>
        <fullName evidence="5">Helix-turn-helix transcriptional regulator</fullName>
    </submittedName>
</protein>
<dbReference type="Gene3D" id="1.10.260.40">
    <property type="entry name" value="lambda repressor-like DNA-binding domains"/>
    <property type="match status" value="1"/>
</dbReference>
<keyword evidence="6" id="KW-1185">Reference proteome</keyword>
<proteinExistence type="predicted"/>
<dbReference type="RefSeq" id="WP_274493361.1">
    <property type="nucleotide sequence ID" value="NZ_CP118166.1"/>
</dbReference>
<dbReference type="KEGG" id="hfl:PUV54_16095"/>
<keyword evidence="1" id="KW-0238">DNA-binding</keyword>
<name>A0AAE9ZER8_9PROT</name>
<feature type="domain" description="HTH cro/C1-type" evidence="4">
    <location>
        <begin position="7"/>
        <end position="61"/>
    </location>
</feature>
<dbReference type="CDD" id="cd00093">
    <property type="entry name" value="HTH_XRE"/>
    <property type="match status" value="1"/>
</dbReference>
<evidence type="ECO:0000256" key="3">
    <source>
        <dbReference type="SAM" id="Phobius"/>
    </source>
</evidence>
<feature type="coiled-coil region" evidence="2">
    <location>
        <begin position="44"/>
        <end position="71"/>
    </location>
</feature>
<feature type="transmembrane region" description="Helical" evidence="3">
    <location>
        <begin position="210"/>
        <end position="233"/>
    </location>
</feature>